<gene>
    <name evidence="1" type="ORF">CEXT_74011</name>
</gene>
<organism evidence="1 2">
    <name type="scientific">Caerostris extrusa</name>
    <name type="common">Bark spider</name>
    <name type="synonym">Caerostris bankana</name>
    <dbReference type="NCBI Taxonomy" id="172846"/>
    <lineage>
        <taxon>Eukaryota</taxon>
        <taxon>Metazoa</taxon>
        <taxon>Ecdysozoa</taxon>
        <taxon>Arthropoda</taxon>
        <taxon>Chelicerata</taxon>
        <taxon>Arachnida</taxon>
        <taxon>Araneae</taxon>
        <taxon>Araneomorphae</taxon>
        <taxon>Entelegynae</taxon>
        <taxon>Araneoidea</taxon>
        <taxon>Araneidae</taxon>
        <taxon>Caerostris</taxon>
    </lineage>
</organism>
<evidence type="ECO:0000313" key="2">
    <source>
        <dbReference type="Proteomes" id="UP001054945"/>
    </source>
</evidence>
<protein>
    <submittedName>
        <fullName evidence="1">Uncharacterized protein</fullName>
    </submittedName>
</protein>
<reference evidence="1 2" key="1">
    <citation type="submission" date="2021-06" db="EMBL/GenBank/DDBJ databases">
        <title>Caerostris extrusa draft genome.</title>
        <authorList>
            <person name="Kono N."/>
            <person name="Arakawa K."/>
        </authorList>
    </citation>
    <scope>NUCLEOTIDE SEQUENCE [LARGE SCALE GENOMIC DNA]</scope>
</reference>
<proteinExistence type="predicted"/>
<name>A0AAV4VGY0_CAEEX</name>
<comment type="caution">
    <text evidence="1">The sequence shown here is derived from an EMBL/GenBank/DDBJ whole genome shotgun (WGS) entry which is preliminary data.</text>
</comment>
<sequence length="113" mass="13104">MAQPKKLNYFENPQFGTPLSAYFEQTIIIKKFLQQIHSVLEKRLNTVGMLYFLFKVYSKPNSFFSDQSVMTQPKAKLLRESTVWNTIECLLRTNNNNNKKVLAANPFHSGEKA</sequence>
<evidence type="ECO:0000313" key="1">
    <source>
        <dbReference type="EMBL" id="GIY69386.1"/>
    </source>
</evidence>
<dbReference type="EMBL" id="BPLR01014527">
    <property type="protein sequence ID" value="GIY69386.1"/>
    <property type="molecule type" value="Genomic_DNA"/>
</dbReference>
<accession>A0AAV4VGY0</accession>
<dbReference type="AlphaFoldDB" id="A0AAV4VGY0"/>
<dbReference type="Proteomes" id="UP001054945">
    <property type="component" value="Unassembled WGS sequence"/>
</dbReference>
<keyword evidence="2" id="KW-1185">Reference proteome</keyword>